<feature type="region of interest" description="Disordered" evidence="2">
    <location>
        <begin position="1"/>
        <end position="28"/>
    </location>
</feature>
<evidence type="ECO:0000256" key="1">
    <source>
        <dbReference type="SAM" id="Coils"/>
    </source>
</evidence>
<dbReference type="EMBL" id="KN831954">
    <property type="protein sequence ID" value="KIO09614.1"/>
    <property type="molecule type" value="Genomic_DNA"/>
</dbReference>
<feature type="coiled-coil region" evidence="1">
    <location>
        <begin position="39"/>
        <end position="114"/>
    </location>
</feature>
<dbReference type="InParanoid" id="A0A0C3PMM6"/>
<name>A0A0C3PMM6_PISTI</name>
<keyword evidence="4" id="KW-1185">Reference proteome</keyword>
<dbReference type="Proteomes" id="UP000054217">
    <property type="component" value="Unassembled WGS sequence"/>
</dbReference>
<evidence type="ECO:0000313" key="3">
    <source>
        <dbReference type="EMBL" id="KIO09614.1"/>
    </source>
</evidence>
<evidence type="ECO:0008006" key="5">
    <source>
        <dbReference type="Google" id="ProtNLM"/>
    </source>
</evidence>
<feature type="compositionally biased region" description="Polar residues" evidence="2">
    <location>
        <begin position="223"/>
        <end position="233"/>
    </location>
</feature>
<feature type="compositionally biased region" description="Low complexity" evidence="2">
    <location>
        <begin position="352"/>
        <end position="376"/>
    </location>
</feature>
<sequence length="596" mass="63286">MSDVSPKPAPSQPQPTMTSPPAPSNGAVVSTHAQLAALLAASYQEKESLQKELVSARKRLESLDRQLAAFSKSSSSSSPNASSAAISDVAQRYIQEAELRAERAELARDEADARSRVITEAWEELHRYLATLDFRSQDARAGFARIMAEGGGQLVLAPPPAFGSHHSHYPLHTPPSATSPAIMLIPPSQSRSHHRHSSTPSTHPPSATSHPPQNASPSRVRPRSNSFDDQSPYLSAPGQPPAKRHRSDRGEYDHHPHRSLSIDEMLLEASTDDPRPRNNEPPSPRVVLAHHQHPTSHHNSVTASSRGLVNTPTVGPLEQPGELRTYQTHVFAPPVTGAPTKKGKMSLANGAPTLPTPSNTSTSSTAPPQTPTTSHPLASSTSANLSHPHPHHVGTAHGHPQQQPPQPTVHRTPAGTYPPTNSLGQRICRQCGLAGRYKEGKCVEKWGPGPEGPGTVCDRCRKKMKRVERRGTLGGVGGIAAGNITSGVSSVDQQIGGQHQGGNGVNQLTHAHTMPARVSRSDTVPAHVLPSASVGNGDGNGGGSVGPTGTQIIGSAAFGGFVTFATAYYVGLRDYLPPFCHWVQRPHLNAWHSTPA</sequence>
<accession>A0A0C3PMM6</accession>
<gene>
    <name evidence="3" type="ORF">M404DRAFT_276429</name>
</gene>
<feature type="compositionally biased region" description="Pro residues" evidence="2">
    <location>
        <begin position="7"/>
        <end position="23"/>
    </location>
</feature>
<feature type="compositionally biased region" description="Polar residues" evidence="2">
    <location>
        <begin position="297"/>
        <end position="308"/>
    </location>
</feature>
<reference evidence="3 4" key="1">
    <citation type="submission" date="2014-04" db="EMBL/GenBank/DDBJ databases">
        <authorList>
            <consortium name="DOE Joint Genome Institute"/>
            <person name="Kuo A."/>
            <person name="Kohler A."/>
            <person name="Costa M.D."/>
            <person name="Nagy L.G."/>
            <person name="Floudas D."/>
            <person name="Copeland A."/>
            <person name="Barry K.W."/>
            <person name="Cichocki N."/>
            <person name="Veneault-Fourrey C."/>
            <person name="LaButti K."/>
            <person name="Lindquist E.A."/>
            <person name="Lipzen A."/>
            <person name="Lundell T."/>
            <person name="Morin E."/>
            <person name="Murat C."/>
            <person name="Sun H."/>
            <person name="Tunlid A."/>
            <person name="Henrissat B."/>
            <person name="Grigoriev I.V."/>
            <person name="Hibbett D.S."/>
            <person name="Martin F."/>
            <person name="Nordberg H.P."/>
            <person name="Cantor M.N."/>
            <person name="Hua S.X."/>
        </authorList>
    </citation>
    <scope>NUCLEOTIDE SEQUENCE [LARGE SCALE GENOMIC DNA]</scope>
    <source>
        <strain evidence="3 4">Marx 270</strain>
    </source>
</reference>
<evidence type="ECO:0000313" key="4">
    <source>
        <dbReference type="Proteomes" id="UP000054217"/>
    </source>
</evidence>
<protein>
    <recommendedName>
        <fullName evidence="5">GATA-type domain-containing protein</fullName>
    </recommendedName>
</protein>
<feature type="region of interest" description="Disordered" evidence="2">
    <location>
        <begin position="333"/>
        <end position="424"/>
    </location>
</feature>
<feature type="region of interest" description="Disordered" evidence="2">
    <location>
        <begin position="165"/>
        <end position="308"/>
    </location>
</feature>
<reference evidence="4" key="2">
    <citation type="submission" date="2015-01" db="EMBL/GenBank/DDBJ databases">
        <title>Evolutionary Origins and Diversification of the Mycorrhizal Mutualists.</title>
        <authorList>
            <consortium name="DOE Joint Genome Institute"/>
            <consortium name="Mycorrhizal Genomics Consortium"/>
            <person name="Kohler A."/>
            <person name="Kuo A."/>
            <person name="Nagy L.G."/>
            <person name="Floudas D."/>
            <person name="Copeland A."/>
            <person name="Barry K.W."/>
            <person name="Cichocki N."/>
            <person name="Veneault-Fourrey C."/>
            <person name="LaButti K."/>
            <person name="Lindquist E.A."/>
            <person name="Lipzen A."/>
            <person name="Lundell T."/>
            <person name="Morin E."/>
            <person name="Murat C."/>
            <person name="Riley R."/>
            <person name="Ohm R."/>
            <person name="Sun H."/>
            <person name="Tunlid A."/>
            <person name="Henrissat B."/>
            <person name="Grigoriev I.V."/>
            <person name="Hibbett D.S."/>
            <person name="Martin F."/>
        </authorList>
    </citation>
    <scope>NUCLEOTIDE SEQUENCE [LARGE SCALE GENOMIC DNA]</scope>
    <source>
        <strain evidence="4">Marx 270</strain>
    </source>
</reference>
<proteinExistence type="predicted"/>
<dbReference type="OrthoDB" id="2162994at2759"/>
<dbReference type="STRING" id="870435.A0A0C3PMM6"/>
<organism evidence="3 4">
    <name type="scientific">Pisolithus tinctorius Marx 270</name>
    <dbReference type="NCBI Taxonomy" id="870435"/>
    <lineage>
        <taxon>Eukaryota</taxon>
        <taxon>Fungi</taxon>
        <taxon>Dikarya</taxon>
        <taxon>Basidiomycota</taxon>
        <taxon>Agaricomycotina</taxon>
        <taxon>Agaricomycetes</taxon>
        <taxon>Agaricomycetidae</taxon>
        <taxon>Boletales</taxon>
        <taxon>Sclerodermatineae</taxon>
        <taxon>Pisolithaceae</taxon>
        <taxon>Pisolithus</taxon>
    </lineage>
</organism>
<dbReference type="AlphaFoldDB" id="A0A0C3PMM6"/>
<feature type="compositionally biased region" description="Low complexity" evidence="2">
    <location>
        <begin position="198"/>
        <end position="213"/>
    </location>
</feature>
<evidence type="ECO:0000256" key="2">
    <source>
        <dbReference type="SAM" id="MobiDB-lite"/>
    </source>
</evidence>
<keyword evidence="1" id="KW-0175">Coiled coil</keyword>
<dbReference type="HOGENOM" id="CLU_024209_0_0_1"/>